<reference evidence="11" key="2">
    <citation type="submission" date="2021-04" db="EMBL/GenBank/DDBJ databases">
        <authorList>
            <person name="Gilroy R."/>
        </authorList>
    </citation>
    <scope>NUCLEOTIDE SEQUENCE</scope>
    <source>
        <strain evidence="11">ChiHejej3B27-2180</strain>
    </source>
</reference>
<feature type="transmembrane region" description="Helical" evidence="9">
    <location>
        <begin position="258"/>
        <end position="280"/>
    </location>
</feature>
<dbReference type="PROSITE" id="PS51093">
    <property type="entry name" value="PTS_EIIA_TYPE_1"/>
    <property type="match status" value="1"/>
</dbReference>
<feature type="transmembrane region" description="Helical" evidence="9">
    <location>
        <begin position="198"/>
        <end position="219"/>
    </location>
</feature>
<gene>
    <name evidence="11" type="ORF">H9876_02180</name>
</gene>
<dbReference type="SUPFAM" id="SSF103473">
    <property type="entry name" value="MFS general substrate transporter"/>
    <property type="match status" value="1"/>
</dbReference>
<evidence type="ECO:0000256" key="9">
    <source>
        <dbReference type="SAM" id="Phobius"/>
    </source>
</evidence>
<evidence type="ECO:0000259" key="10">
    <source>
        <dbReference type="PROSITE" id="PS51093"/>
    </source>
</evidence>
<evidence type="ECO:0000313" key="12">
    <source>
        <dbReference type="Proteomes" id="UP000886878"/>
    </source>
</evidence>
<evidence type="ECO:0000256" key="7">
    <source>
        <dbReference type="ARBA" id="ARBA00022683"/>
    </source>
</evidence>
<evidence type="ECO:0000256" key="4">
    <source>
        <dbReference type="ARBA" id="ARBA00022553"/>
    </source>
</evidence>
<evidence type="ECO:0000256" key="8">
    <source>
        <dbReference type="ARBA" id="ARBA00022777"/>
    </source>
</evidence>
<dbReference type="GO" id="GO:0016301">
    <property type="term" value="F:kinase activity"/>
    <property type="evidence" value="ECO:0007669"/>
    <property type="project" value="UniProtKB-KW"/>
</dbReference>
<evidence type="ECO:0000256" key="6">
    <source>
        <dbReference type="ARBA" id="ARBA00022679"/>
    </source>
</evidence>
<protein>
    <submittedName>
        <fullName evidence="11">Glycoside-pentoside-hexuronide (GPH):cation symporter</fullName>
    </submittedName>
</protein>
<comment type="subcellular location">
    <subcellularLocation>
        <location evidence="1">Cytoplasm</location>
    </subcellularLocation>
</comment>
<dbReference type="InterPro" id="IPR011055">
    <property type="entry name" value="Dup_hybrid_motif"/>
</dbReference>
<dbReference type="InterPro" id="IPR001927">
    <property type="entry name" value="Na/Gal_symport"/>
</dbReference>
<feature type="transmembrane region" description="Helical" evidence="9">
    <location>
        <begin position="315"/>
        <end position="333"/>
    </location>
</feature>
<dbReference type="Proteomes" id="UP000886878">
    <property type="component" value="Unassembled WGS sequence"/>
</dbReference>
<dbReference type="EMBL" id="DXGK01000040">
    <property type="protein sequence ID" value="HIW70179.1"/>
    <property type="molecule type" value="Genomic_DNA"/>
</dbReference>
<feature type="transmembrane region" description="Helical" evidence="9">
    <location>
        <begin position="49"/>
        <end position="68"/>
    </location>
</feature>
<comment type="similarity">
    <text evidence="2">In the N-terminal section; belongs to the sodium:galactoside symporter (TC 2.A.2) family.</text>
</comment>
<feature type="transmembrane region" description="Helical" evidence="9">
    <location>
        <begin position="116"/>
        <end position="136"/>
    </location>
</feature>
<dbReference type="PANTHER" id="PTHR45008">
    <property type="entry name" value="PTS SYSTEM GLUCOSE-SPECIFIC EIIA COMPONENT"/>
    <property type="match status" value="1"/>
</dbReference>
<keyword evidence="3" id="KW-0813">Transport</keyword>
<evidence type="ECO:0000313" key="11">
    <source>
        <dbReference type="EMBL" id="HIW70179.1"/>
    </source>
</evidence>
<evidence type="ECO:0000256" key="2">
    <source>
        <dbReference type="ARBA" id="ARBA00007724"/>
    </source>
</evidence>
<comment type="caution">
    <text evidence="11">The sequence shown here is derived from an EMBL/GenBank/DDBJ whole genome shotgun (WGS) entry which is preliminary data.</text>
</comment>
<evidence type="ECO:0000256" key="1">
    <source>
        <dbReference type="ARBA" id="ARBA00004496"/>
    </source>
</evidence>
<keyword evidence="9" id="KW-1133">Transmembrane helix</keyword>
<organism evidence="11 12">
    <name type="scientific">Candidatus Limosilactobacillus merdipullorum</name>
    <dbReference type="NCBI Taxonomy" id="2838653"/>
    <lineage>
        <taxon>Bacteria</taxon>
        <taxon>Bacillati</taxon>
        <taxon>Bacillota</taxon>
        <taxon>Bacilli</taxon>
        <taxon>Lactobacillales</taxon>
        <taxon>Lactobacillaceae</taxon>
        <taxon>Limosilactobacillus</taxon>
    </lineage>
</organism>
<accession>A0A9D1QP37</accession>
<feature type="transmembrane region" description="Helical" evidence="9">
    <location>
        <begin position="286"/>
        <end position="308"/>
    </location>
</feature>
<dbReference type="PANTHER" id="PTHR45008:SF1">
    <property type="entry name" value="PTS SYSTEM GLUCOSE-SPECIFIC EIIA COMPONENT"/>
    <property type="match status" value="1"/>
</dbReference>
<dbReference type="Gene3D" id="2.70.70.10">
    <property type="entry name" value="Glucose Permease (Domain IIA)"/>
    <property type="match status" value="1"/>
</dbReference>
<evidence type="ECO:0000256" key="5">
    <source>
        <dbReference type="ARBA" id="ARBA00022597"/>
    </source>
</evidence>
<dbReference type="GO" id="GO:0006814">
    <property type="term" value="P:sodium ion transport"/>
    <property type="evidence" value="ECO:0007669"/>
    <property type="project" value="InterPro"/>
</dbReference>
<dbReference type="InterPro" id="IPR050890">
    <property type="entry name" value="PTS_EIIA_component"/>
</dbReference>
<evidence type="ECO:0000256" key="3">
    <source>
        <dbReference type="ARBA" id="ARBA00022448"/>
    </source>
</evidence>
<feature type="transmembrane region" description="Helical" evidence="9">
    <location>
        <begin position="339"/>
        <end position="361"/>
    </location>
</feature>
<dbReference type="AlphaFoldDB" id="A0A9D1QP37"/>
<dbReference type="NCBIfam" id="TIGR00830">
    <property type="entry name" value="PTBA"/>
    <property type="match status" value="1"/>
</dbReference>
<keyword evidence="6" id="KW-0808">Transferase</keyword>
<keyword evidence="4" id="KW-0597">Phosphoprotein</keyword>
<feature type="transmembrane region" description="Helical" evidence="9">
    <location>
        <begin position="157"/>
        <end position="186"/>
    </location>
</feature>
<dbReference type="Gene3D" id="1.20.1250.20">
    <property type="entry name" value="MFS general substrate transporter like domains"/>
    <property type="match status" value="1"/>
</dbReference>
<feature type="transmembrane region" description="Helical" evidence="9">
    <location>
        <begin position="393"/>
        <end position="412"/>
    </location>
</feature>
<keyword evidence="7" id="KW-0598">Phosphotransferase system</keyword>
<feature type="transmembrane region" description="Helical" evidence="9">
    <location>
        <begin position="89"/>
        <end position="110"/>
    </location>
</feature>
<dbReference type="Pfam" id="PF00358">
    <property type="entry name" value="PTS_EIIA_1"/>
    <property type="match status" value="1"/>
</dbReference>
<dbReference type="InterPro" id="IPR036259">
    <property type="entry name" value="MFS_trans_sf"/>
</dbReference>
<dbReference type="GO" id="GO:0005737">
    <property type="term" value="C:cytoplasm"/>
    <property type="evidence" value="ECO:0007669"/>
    <property type="project" value="UniProtKB-SubCell"/>
</dbReference>
<dbReference type="CDD" id="cd17332">
    <property type="entry name" value="MFS_MelB_like"/>
    <property type="match status" value="1"/>
</dbReference>
<dbReference type="SUPFAM" id="SSF51261">
    <property type="entry name" value="Duplicated hybrid motif"/>
    <property type="match status" value="1"/>
</dbReference>
<reference evidence="11" key="1">
    <citation type="journal article" date="2021" name="PeerJ">
        <title>Extensive microbial diversity within the chicken gut microbiome revealed by metagenomics and culture.</title>
        <authorList>
            <person name="Gilroy R."/>
            <person name="Ravi A."/>
            <person name="Getino M."/>
            <person name="Pursley I."/>
            <person name="Horton D.L."/>
            <person name="Alikhan N.F."/>
            <person name="Baker D."/>
            <person name="Gharbi K."/>
            <person name="Hall N."/>
            <person name="Watson M."/>
            <person name="Adriaenssens E.M."/>
            <person name="Foster-Nyarko E."/>
            <person name="Jarju S."/>
            <person name="Secka A."/>
            <person name="Antonio M."/>
            <person name="Oren A."/>
            <person name="Chaudhuri R.R."/>
            <person name="La Ragione R."/>
            <person name="Hildebrand F."/>
            <person name="Pallen M.J."/>
        </authorList>
    </citation>
    <scope>NUCLEOTIDE SEQUENCE</scope>
    <source>
        <strain evidence="11">ChiHejej3B27-2180</strain>
    </source>
</reference>
<keyword evidence="9" id="KW-0472">Membrane</keyword>
<proteinExistence type="inferred from homology"/>
<feature type="domain" description="PTS EIIA type-1" evidence="10">
    <location>
        <begin position="505"/>
        <end position="613"/>
    </location>
</feature>
<feature type="transmembrane region" description="Helical" evidence="9">
    <location>
        <begin position="424"/>
        <end position="445"/>
    </location>
</feature>
<sequence length="642" mass="70726">MTAKKFISRLSFCLGNLGHSAFYGALSTYFIIFVTSGMFAGIQKNIADKLIGLSTFLIVAVRILELFIDPLIGNIVDNTHTRWGKFKPWIFWGNIVSAVLMIVLFTGIFGLAKVNWVLYAILFVIIFITFDVFYSFSDVSYWGMVPALSEDSDERGIYTSLGAFAGTIGWNGLSIIVVPVVTYFTYLATGKHNEGPQGWLAFAIIVSAVALLSAFIVCAGTQEKENLIRTSAKKKTTIKEVFAAIFHNDQIMWPSLEYLLYSFAYVVTNGVLFYYFKFVLAAPNKFWLVGTVGTVMGFVTSPLFPILNKKILRKWIFTAGQIAMMLAYLIFLFGGHNLVVLTIGLILFNFNYAQLVTVLTITDAIEYGQLKTGPRNEAVSLAVRPMIDKLTGAFSNGLVGWIALTCGMTGSATAKDMTAHNIHLFNSLAFYIPLAFAICSLLVFLTKVTLTEKKHAEVVEQLNAKLAAGKVAGTDEEVKKVANVNDGDLTTSLYAPVDGELKSLDNVVDEQGHKGFLGTGFAIAPDAGEIYAPYDGVIRFVFTTKHSFGIVSENGLETVVHVGLGTVNMRGETFTTHFLAGQKVKKGDLLLDFDRDQIIRNGYNDDVIVFFTQPQRIADHSKLAIDKKVQHGDHVMDVTLHD</sequence>
<dbReference type="GO" id="GO:0009401">
    <property type="term" value="P:phosphoenolpyruvate-dependent sugar phosphotransferase system"/>
    <property type="evidence" value="ECO:0007669"/>
    <property type="project" value="UniProtKB-KW"/>
</dbReference>
<name>A0A9D1QP37_9LACO</name>
<dbReference type="InterPro" id="IPR001127">
    <property type="entry name" value="PTS_EIIA_1_perm"/>
</dbReference>
<dbReference type="GO" id="GO:0016020">
    <property type="term" value="C:membrane"/>
    <property type="evidence" value="ECO:0007669"/>
    <property type="project" value="InterPro"/>
</dbReference>
<keyword evidence="8" id="KW-0418">Kinase</keyword>
<keyword evidence="9" id="KW-0812">Transmembrane</keyword>
<keyword evidence="5" id="KW-0762">Sugar transport</keyword>
<feature type="transmembrane region" description="Helical" evidence="9">
    <location>
        <begin position="21"/>
        <end position="43"/>
    </location>
</feature>
<dbReference type="NCBIfam" id="TIGR00792">
    <property type="entry name" value="gph"/>
    <property type="match status" value="1"/>
</dbReference>
<dbReference type="Pfam" id="PF13347">
    <property type="entry name" value="MFS_2"/>
    <property type="match status" value="1"/>
</dbReference>